<evidence type="ECO:0000313" key="14">
    <source>
        <dbReference type="EMBL" id="HGU33429.1"/>
    </source>
</evidence>
<dbReference type="FunFam" id="3.40.50.300:FF:000006">
    <property type="entry name" value="DNA-binding transcriptional regulator NtrC"/>
    <property type="match status" value="1"/>
</dbReference>
<dbReference type="SMART" id="SM00448">
    <property type="entry name" value="REC"/>
    <property type="match status" value="1"/>
</dbReference>
<evidence type="ECO:0000256" key="9">
    <source>
        <dbReference type="ARBA" id="ARBA00023159"/>
    </source>
</evidence>
<evidence type="ECO:0000256" key="7">
    <source>
        <dbReference type="ARBA" id="ARBA00023015"/>
    </source>
</evidence>
<feature type="domain" description="Sigma-54 factor interaction" evidence="12">
    <location>
        <begin position="150"/>
        <end position="379"/>
    </location>
</feature>
<dbReference type="InterPro" id="IPR002197">
    <property type="entry name" value="HTH_Fis"/>
</dbReference>
<name>A0A7C4VQK9_9BACT</name>
<evidence type="ECO:0000259" key="12">
    <source>
        <dbReference type="PROSITE" id="PS50045"/>
    </source>
</evidence>
<dbReference type="InterPro" id="IPR002078">
    <property type="entry name" value="Sigma_54_int"/>
</dbReference>
<dbReference type="Pfam" id="PF25601">
    <property type="entry name" value="AAA_lid_14"/>
    <property type="match status" value="1"/>
</dbReference>
<dbReference type="GO" id="GO:0000160">
    <property type="term" value="P:phosphorelay signal transduction system"/>
    <property type="evidence" value="ECO:0007669"/>
    <property type="project" value="UniProtKB-KW"/>
</dbReference>
<keyword evidence="3 11" id="KW-0597">Phosphoprotein</keyword>
<dbReference type="FunFam" id="3.40.50.2300:FF:000018">
    <property type="entry name" value="DNA-binding transcriptional regulator NtrC"/>
    <property type="match status" value="1"/>
</dbReference>
<dbReference type="Gene3D" id="1.10.8.60">
    <property type="match status" value="1"/>
</dbReference>
<dbReference type="PANTHER" id="PTHR32071">
    <property type="entry name" value="TRANSCRIPTIONAL REGULATORY PROTEIN"/>
    <property type="match status" value="1"/>
</dbReference>
<dbReference type="SUPFAM" id="SSF46689">
    <property type="entry name" value="Homeodomain-like"/>
    <property type="match status" value="1"/>
</dbReference>
<dbReference type="EMBL" id="DSUH01000258">
    <property type="protein sequence ID" value="HGU33429.1"/>
    <property type="molecule type" value="Genomic_DNA"/>
</dbReference>
<keyword evidence="6" id="KW-0902">Two-component regulatory system</keyword>
<protein>
    <submittedName>
        <fullName evidence="14">Sigma-54-dependent Fis family transcriptional regulator</fullName>
    </submittedName>
</protein>
<dbReference type="AlphaFoldDB" id="A0A7C4VQK9"/>
<evidence type="ECO:0000256" key="10">
    <source>
        <dbReference type="ARBA" id="ARBA00023163"/>
    </source>
</evidence>
<organism evidence="14">
    <name type="scientific">Desulfatirhabdium butyrativorans</name>
    <dbReference type="NCBI Taxonomy" id="340467"/>
    <lineage>
        <taxon>Bacteria</taxon>
        <taxon>Pseudomonadati</taxon>
        <taxon>Thermodesulfobacteriota</taxon>
        <taxon>Desulfobacteria</taxon>
        <taxon>Desulfobacterales</taxon>
        <taxon>Desulfatirhabdiaceae</taxon>
        <taxon>Desulfatirhabdium</taxon>
    </lineage>
</organism>
<dbReference type="Gene3D" id="3.40.50.300">
    <property type="entry name" value="P-loop containing nucleotide triphosphate hydrolases"/>
    <property type="match status" value="1"/>
</dbReference>
<dbReference type="CDD" id="cd00009">
    <property type="entry name" value="AAA"/>
    <property type="match status" value="1"/>
</dbReference>
<gene>
    <name evidence="14" type="ORF">ENS29_11300</name>
</gene>
<dbReference type="PANTHER" id="PTHR32071:SF117">
    <property type="entry name" value="PTS-DEPENDENT DIHYDROXYACETONE KINASE OPERON REGULATORY PROTEIN-RELATED"/>
    <property type="match status" value="1"/>
</dbReference>
<evidence type="ECO:0000259" key="13">
    <source>
        <dbReference type="PROSITE" id="PS50110"/>
    </source>
</evidence>
<dbReference type="InterPro" id="IPR025943">
    <property type="entry name" value="Sigma_54_int_dom_ATP-bd_2"/>
</dbReference>
<dbReference type="PRINTS" id="PR01590">
    <property type="entry name" value="HTHFIS"/>
</dbReference>
<dbReference type="InterPro" id="IPR027417">
    <property type="entry name" value="P-loop_NTPase"/>
</dbReference>
<dbReference type="Gene3D" id="1.10.10.60">
    <property type="entry name" value="Homeodomain-like"/>
    <property type="match status" value="1"/>
</dbReference>
<keyword evidence="8" id="KW-0238">DNA-binding</keyword>
<dbReference type="Pfam" id="PF00158">
    <property type="entry name" value="Sigma54_activat"/>
    <property type="match status" value="1"/>
</dbReference>
<keyword evidence="4" id="KW-0547">Nucleotide-binding</keyword>
<evidence type="ECO:0000256" key="6">
    <source>
        <dbReference type="ARBA" id="ARBA00023012"/>
    </source>
</evidence>
<dbReference type="GO" id="GO:0005524">
    <property type="term" value="F:ATP binding"/>
    <property type="evidence" value="ECO:0007669"/>
    <property type="project" value="UniProtKB-KW"/>
</dbReference>
<evidence type="ECO:0000256" key="1">
    <source>
        <dbReference type="ARBA" id="ARBA00004496"/>
    </source>
</evidence>
<dbReference type="InterPro" id="IPR011006">
    <property type="entry name" value="CheY-like_superfamily"/>
</dbReference>
<keyword evidence="2" id="KW-0963">Cytoplasm</keyword>
<comment type="caution">
    <text evidence="14">The sequence shown here is derived from an EMBL/GenBank/DDBJ whole genome shotgun (WGS) entry which is preliminary data.</text>
</comment>
<keyword evidence="5" id="KW-0067">ATP-binding</keyword>
<dbReference type="GO" id="GO:0043565">
    <property type="term" value="F:sequence-specific DNA binding"/>
    <property type="evidence" value="ECO:0007669"/>
    <property type="project" value="InterPro"/>
</dbReference>
<dbReference type="GO" id="GO:0005737">
    <property type="term" value="C:cytoplasm"/>
    <property type="evidence" value="ECO:0007669"/>
    <property type="project" value="UniProtKB-SubCell"/>
</dbReference>
<dbReference type="PROSITE" id="PS00688">
    <property type="entry name" value="SIGMA54_INTERACT_3"/>
    <property type="match status" value="1"/>
</dbReference>
<evidence type="ECO:0000256" key="2">
    <source>
        <dbReference type="ARBA" id="ARBA00022490"/>
    </source>
</evidence>
<dbReference type="InterPro" id="IPR003593">
    <property type="entry name" value="AAA+_ATPase"/>
</dbReference>
<comment type="subcellular location">
    <subcellularLocation>
        <location evidence="1">Cytoplasm</location>
    </subcellularLocation>
</comment>
<dbReference type="SUPFAM" id="SSF52172">
    <property type="entry name" value="CheY-like"/>
    <property type="match status" value="1"/>
</dbReference>
<dbReference type="Gene3D" id="3.40.50.2300">
    <property type="match status" value="1"/>
</dbReference>
<evidence type="ECO:0000256" key="11">
    <source>
        <dbReference type="PROSITE-ProRule" id="PRU00169"/>
    </source>
</evidence>
<keyword evidence="10" id="KW-0804">Transcription</keyword>
<evidence type="ECO:0000256" key="3">
    <source>
        <dbReference type="ARBA" id="ARBA00022553"/>
    </source>
</evidence>
<dbReference type="PROSITE" id="PS00676">
    <property type="entry name" value="SIGMA54_INTERACT_2"/>
    <property type="match status" value="1"/>
</dbReference>
<dbReference type="PROSITE" id="PS50110">
    <property type="entry name" value="RESPONSE_REGULATORY"/>
    <property type="match status" value="1"/>
</dbReference>
<dbReference type="PROSITE" id="PS00675">
    <property type="entry name" value="SIGMA54_INTERACT_1"/>
    <property type="match status" value="1"/>
</dbReference>
<dbReference type="SMART" id="SM00382">
    <property type="entry name" value="AAA"/>
    <property type="match status" value="1"/>
</dbReference>
<evidence type="ECO:0000256" key="8">
    <source>
        <dbReference type="ARBA" id="ARBA00023125"/>
    </source>
</evidence>
<feature type="modified residue" description="4-aspartylphosphate" evidence="11">
    <location>
        <position position="60"/>
    </location>
</feature>
<keyword evidence="7" id="KW-0805">Transcription regulation</keyword>
<dbReference type="Pfam" id="PF00072">
    <property type="entry name" value="Response_reg"/>
    <property type="match status" value="1"/>
</dbReference>
<sequence length="463" mass="51643">MKPKTIERPKTILIVDDDQAHRTMLKALITSWGYVVSLAADGEAAVSEVRKTSYDLVLMDIRMIKMSGLEALEAIKRDHPTLPVIIMTAYASVDTAVSALKSGAYDYLTKPLDFEKLRITIDRAMEHARLRVENQQLRDRLNERFDKRAIVGNSPALKKLLDTVSLVAPSEATVLINGESGTGKEMIATAIHSNSYRRNGPFIKINGAAITETLLESELFGHEKGAFTGADRRKDGKFVQASGGSLFLDEVSEMSLMMQVKLLRVLQEREVVRVGGEQVIPIDVRLIAATNRSLEQLVQTGAFREDLYYRLNVVSLTLPPLRERQEDIPILAQHFLNRFAEQNRKPIKGFTQQAMDRLLRYSWPGNIRELMNAVERAVVLAQSEIIDEADLAIFPLTPVADGSKDLRPSVLPESKRLVEMEKEAIVKTLAETGGNKSQAARLLGITRKTLQNKLKAFGLIEKG</sequence>
<accession>A0A7C4VQK9</accession>
<evidence type="ECO:0000256" key="4">
    <source>
        <dbReference type="ARBA" id="ARBA00022741"/>
    </source>
</evidence>
<dbReference type="InterPro" id="IPR001789">
    <property type="entry name" value="Sig_transdc_resp-reg_receiver"/>
</dbReference>
<dbReference type="FunFam" id="1.10.8.60:FF:000014">
    <property type="entry name" value="DNA-binding transcriptional regulator NtrC"/>
    <property type="match status" value="1"/>
</dbReference>
<dbReference type="InterPro" id="IPR009057">
    <property type="entry name" value="Homeodomain-like_sf"/>
</dbReference>
<keyword evidence="9" id="KW-0010">Activator</keyword>
<dbReference type="PROSITE" id="PS50045">
    <property type="entry name" value="SIGMA54_INTERACT_4"/>
    <property type="match status" value="1"/>
</dbReference>
<dbReference type="InterPro" id="IPR025944">
    <property type="entry name" value="Sigma_54_int_dom_CS"/>
</dbReference>
<dbReference type="SUPFAM" id="SSF52540">
    <property type="entry name" value="P-loop containing nucleoside triphosphate hydrolases"/>
    <property type="match status" value="1"/>
</dbReference>
<dbReference type="InterPro" id="IPR025662">
    <property type="entry name" value="Sigma_54_int_dom_ATP-bd_1"/>
</dbReference>
<evidence type="ECO:0000256" key="5">
    <source>
        <dbReference type="ARBA" id="ARBA00022840"/>
    </source>
</evidence>
<dbReference type="InterPro" id="IPR058031">
    <property type="entry name" value="AAA_lid_NorR"/>
</dbReference>
<feature type="domain" description="Response regulatory" evidence="13">
    <location>
        <begin position="11"/>
        <end position="125"/>
    </location>
</feature>
<reference evidence="14" key="1">
    <citation type="journal article" date="2020" name="mSystems">
        <title>Genome- and Community-Level Interaction Insights into Carbon Utilization and Element Cycling Functions of Hydrothermarchaeota in Hydrothermal Sediment.</title>
        <authorList>
            <person name="Zhou Z."/>
            <person name="Liu Y."/>
            <person name="Xu W."/>
            <person name="Pan J."/>
            <person name="Luo Z.H."/>
            <person name="Li M."/>
        </authorList>
    </citation>
    <scope>NUCLEOTIDE SEQUENCE [LARGE SCALE GENOMIC DNA]</scope>
    <source>
        <strain evidence="14">SpSt-477</strain>
    </source>
</reference>
<proteinExistence type="predicted"/>
<dbReference type="GO" id="GO:0006355">
    <property type="term" value="P:regulation of DNA-templated transcription"/>
    <property type="evidence" value="ECO:0007669"/>
    <property type="project" value="InterPro"/>
</dbReference>
<dbReference type="Pfam" id="PF02954">
    <property type="entry name" value="HTH_8"/>
    <property type="match status" value="1"/>
</dbReference>